<dbReference type="EMBL" id="UYRU01052401">
    <property type="protein sequence ID" value="VDN11845.1"/>
    <property type="molecule type" value="Genomic_DNA"/>
</dbReference>
<keyword evidence="2" id="KW-1185">Reference proteome</keyword>
<dbReference type="AlphaFoldDB" id="A0A3P7L3C0"/>
<protein>
    <submittedName>
        <fullName evidence="1">Uncharacterized protein</fullName>
    </submittedName>
</protein>
<dbReference type="OrthoDB" id="185373at2759"/>
<organism evidence="1 2">
    <name type="scientific">Dibothriocephalus latus</name>
    <name type="common">Fish tapeworm</name>
    <name type="synonym">Diphyllobothrium latum</name>
    <dbReference type="NCBI Taxonomy" id="60516"/>
    <lineage>
        <taxon>Eukaryota</taxon>
        <taxon>Metazoa</taxon>
        <taxon>Spiralia</taxon>
        <taxon>Lophotrochozoa</taxon>
        <taxon>Platyhelminthes</taxon>
        <taxon>Cestoda</taxon>
        <taxon>Eucestoda</taxon>
        <taxon>Diphyllobothriidea</taxon>
        <taxon>Diphyllobothriidae</taxon>
        <taxon>Dibothriocephalus</taxon>
    </lineage>
</organism>
<dbReference type="Proteomes" id="UP000281553">
    <property type="component" value="Unassembled WGS sequence"/>
</dbReference>
<reference evidence="1 2" key="1">
    <citation type="submission" date="2018-11" db="EMBL/GenBank/DDBJ databases">
        <authorList>
            <consortium name="Pathogen Informatics"/>
        </authorList>
    </citation>
    <scope>NUCLEOTIDE SEQUENCE [LARGE SCALE GENOMIC DNA]</scope>
</reference>
<evidence type="ECO:0000313" key="1">
    <source>
        <dbReference type="EMBL" id="VDN11845.1"/>
    </source>
</evidence>
<name>A0A3P7L3C0_DIBLA</name>
<gene>
    <name evidence="1" type="ORF">DILT_LOCUS7676</name>
</gene>
<accession>A0A3P7L3C0</accession>
<sequence length="207" mass="22825">MAVPPVRNLATDPRLVAVDWDDENFVLQSPVNLLKPLPEGGVRVPLPQALLSSKPRSRSLTVWQKLILVGGLEGLLECMETHFKVPVTAPPLFTKLVALLPPPAPSSDGSTGNTEGLDRWEEAILKALRCRKVALDIPIFNALLLRRTNAGVPAKQLMALGSRSGLTPDEKRSVSREFDGEVYRRGRNQKSSIFETRKAWGLFINLD</sequence>
<proteinExistence type="predicted"/>
<evidence type="ECO:0000313" key="2">
    <source>
        <dbReference type="Proteomes" id="UP000281553"/>
    </source>
</evidence>